<comment type="caution">
    <text evidence="1">The sequence shown here is derived from an EMBL/GenBank/DDBJ whole genome shotgun (WGS) entry which is preliminary data.</text>
</comment>
<dbReference type="Proteomes" id="UP001314796">
    <property type="component" value="Unassembled WGS sequence"/>
</dbReference>
<dbReference type="EMBL" id="JAFBEE010000012">
    <property type="protein sequence ID" value="MBM7615442.1"/>
    <property type="molecule type" value="Genomic_DNA"/>
</dbReference>
<evidence type="ECO:0000313" key="1">
    <source>
        <dbReference type="EMBL" id="MBM7615442.1"/>
    </source>
</evidence>
<reference evidence="1 2" key="1">
    <citation type="submission" date="2021-01" db="EMBL/GenBank/DDBJ databases">
        <title>Genomic Encyclopedia of Type Strains, Phase IV (KMG-IV): sequencing the most valuable type-strain genomes for metagenomic binning, comparative biology and taxonomic classification.</title>
        <authorList>
            <person name="Goeker M."/>
        </authorList>
    </citation>
    <scope>NUCLEOTIDE SEQUENCE [LARGE SCALE GENOMIC DNA]</scope>
    <source>
        <strain evidence="1 2">DSM 25890</strain>
    </source>
</reference>
<keyword evidence="2" id="KW-1185">Reference proteome</keyword>
<name>A0ABS2NR60_9FIRM</name>
<dbReference type="RefSeq" id="WP_204402659.1">
    <property type="nucleotide sequence ID" value="NZ_JAFBEE010000012.1"/>
</dbReference>
<gene>
    <name evidence="1" type="ORF">JOC73_002012</name>
</gene>
<accession>A0ABS2NR60</accession>
<evidence type="ECO:0000313" key="2">
    <source>
        <dbReference type="Proteomes" id="UP001314796"/>
    </source>
</evidence>
<evidence type="ECO:0008006" key="3">
    <source>
        <dbReference type="Google" id="ProtNLM"/>
    </source>
</evidence>
<proteinExistence type="predicted"/>
<protein>
    <recommendedName>
        <fullName evidence="3">Phage protein</fullName>
    </recommendedName>
</protein>
<sequence>MGEFKDRMDQLYDNLMDRLAEEGYEDITNSANNAIVDLMQDYQLEDAKAFNELVNDSKKIIEKEKIENE</sequence>
<organism evidence="1 2">
    <name type="scientific">Alkaliphilus hydrothermalis</name>
    <dbReference type="NCBI Taxonomy" id="1482730"/>
    <lineage>
        <taxon>Bacteria</taxon>
        <taxon>Bacillati</taxon>
        <taxon>Bacillota</taxon>
        <taxon>Clostridia</taxon>
        <taxon>Peptostreptococcales</taxon>
        <taxon>Natronincolaceae</taxon>
        <taxon>Alkaliphilus</taxon>
    </lineage>
</organism>